<feature type="region of interest" description="Disordered" evidence="1">
    <location>
        <begin position="1"/>
        <end position="21"/>
    </location>
</feature>
<keyword evidence="3" id="KW-1185">Reference proteome</keyword>
<dbReference type="Proteomes" id="UP001054945">
    <property type="component" value="Unassembled WGS sequence"/>
</dbReference>
<comment type="caution">
    <text evidence="2">The sequence shown here is derived from an EMBL/GenBank/DDBJ whole genome shotgun (WGS) entry which is preliminary data.</text>
</comment>
<accession>A0AAV4XIJ9</accession>
<reference evidence="2 3" key="1">
    <citation type="submission" date="2021-06" db="EMBL/GenBank/DDBJ databases">
        <title>Caerostris extrusa draft genome.</title>
        <authorList>
            <person name="Kono N."/>
            <person name="Arakawa K."/>
        </authorList>
    </citation>
    <scope>NUCLEOTIDE SEQUENCE [LARGE SCALE GENOMIC DNA]</scope>
</reference>
<dbReference type="AlphaFoldDB" id="A0AAV4XIJ9"/>
<feature type="compositionally biased region" description="Polar residues" evidence="1">
    <location>
        <begin position="93"/>
        <end position="102"/>
    </location>
</feature>
<sequence length="108" mass="12265">MVGFRNVTLRTSPTNKHQEPEPVVSWCAVEAATEPIRLLRRDDAPESKLLSLRTHRTIVNPSSTQLKVVQWKLHAMRLPGCRKDKADTEGHMQPNNCLQSPWSCPPNE</sequence>
<protein>
    <submittedName>
        <fullName evidence="2">Uncharacterized protein</fullName>
    </submittedName>
</protein>
<proteinExistence type="predicted"/>
<name>A0AAV4XIJ9_CAEEX</name>
<evidence type="ECO:0000313" key="3">
    <source>
        <dbReference type="Proteomes" id="UP001054945"/>
    </source>
</evidence>
<feature type="region of interest" description="Disordered" evidence="1">
    <location>
        <begin position="84"/>
        <end position="108"/>
    </location>
</feature>
<dbReference type="EMBL" id="BPLR01000433">
    <property type="protein sequence ID" value="GIY94796.1"/>
    <property type="molecule type" value="Genomic_DNA"/>
</dbReference>
<organism evidence="2 3">
    <name type="scientific">Caerostris extrusa</name>
    <name type="common">Bark spider</name>
    <name type="synonym">Caerostris bankana</name>
    <dbReference type="NCBI Taxonomy" id="172846"/>
    <lineage>
        <taxon>Eukaryota</taxon>
        <taxon>Metazoa</taxon>
        <taxon>Ecdysozoa</taxon>
        <taxon>Arthropoda</taxon>
        <taxon>Chelicerata</taxon>
        <taxon>Arachnida</taxon>
        <taxon>Araneae</taxon>
        <taxon>Araneomorphae</taxon>
        <taxon>Entelegynae</taxon>
        <taxon>Araneoidea</taxon>
        <taxon>Araneidae</taxon>
        <taxon>Caerostris</taxon>
    </lineage>
</organism>
<evidence type="ECO:0000256" key="1">
    <source>
        <dbReference type="SAM" id="MobiDB-lite"/>
    </source>
</evidence>
<evidence type="ECO:0000313" key="2">
    <source>
        <dbReference type="EMBL" id="GIY94796.1"/>
    </source>
</evidence>
<gene>
    <name evidence="2" type="ORF">CEXT_810821</name>
</gene>